<dbReference type="EMBL" id="JAQNDN010000001">
    <property type="protein sequence ID" value="MDC0667114.1"/>
    <property type="molecule type" value="Genomic_DNA"/>
</dbReference>
<comment type="caution">
    <text evidence="3">The sequence shown here is derived from an EMBL/GenBank/DDBJ whole genome shotgun (WGS) entry which is preliminary data.</text>
</comment>
<evidence type="ECO:0000313" key="4">
    <source>
        <dbReference type="Proteomes" id="UP001217838"/>
    </source>
</evidence>
<dbReference type="RefSeq" id="WP_271995007.1">
    <property type="nucleotide sequence ID" value="NZ_JAQNDN010000001.1"/>
</dbReference>
<gene>
    <name evidence="3" type="ORF">POL58_05165</name>
</gene>
<sequence length="511" mass="52272">MRRKIWASFVCASGLVLACSDDGTAESATLPTSTTDTTETSTTEAPTTGVPTTTDDPTDGDSDTSDSTTTTTTGTTTGDPITGTTAVDTTTGTTGPDPTCGNAALDGDEACDGTELGGATCESEGFDGGTLACQADCTALDTSGCTVATCGNGGIDGQEACDGADLGDETCVSQGFEGGTLACAANCMEFDTTQCATCGNDALEVDEVCDGTALGGETCETQGFAGGQLACQADCSGLDTTGCTTCGDGDIDADEQCDGADLGGATCQSLGLGNGDVTCTASCEFDTSACVPSEGLFVTVRAEDNMLRKLDPDTLVFTDIAPLTVDFDFGDLAWDEADQILYMIDGRPAESLWTVDLVTAGATLVGVHGIEDLFGLAWDPTTGKLHAGTRSPYGFYEVNQATGAATWIGNPNLYIDGLTYDSKRDELIAIAGGEGSLFKIDRLTGAPTVLSNNGFINDAGLAYHPGKDLFYAIDWSGNLYTFDPNNGYGRTQLAADLDPHDGMEFIPGLAP</sequence>
<feature type="signal peptide" evidence="2">
    <location>
        <begin position="1"/>
        <end position="18"/>
    </location>
</feature>
<feature type="chain" id="PRO_5045368329" description="Myxococcus cysteine-rich repeat-containing protein" evidence="2">
    <location>
        <begin position="19"/>
        <end position="511"/>
    </location>
</feature>
<organism evidence="3 4">
    <name type="scientific">Nannocystis radixulma</name>
    <dbReference type="NCBI Taxonomy" id="2995305"/>
    <lineage>
        <taxon>Bacteria</taxon>
        <taxon>Pseudomonadati</taxon>
        <taxon>Myxococcota</taxon>
        <taxon>Polyangia</taxon>
        <taxon>Nannocystales</taxon>
        <taxon>Nannocystaceae</taxon>
        <taxon>Nannocystis</taxon>
    </lineage>
</organism>
<evidence type="ECO:0000256" key="2">
    <source>
        <dbReference type="SAM" id="SignalP"/>
    </source>
</evidence>
<evidence type="ECO:0008006" key="5">
    <source>
        <dbReference type="Google" id="ProtNLM"/>
    </source>
</evidence>
<protein>
    <recommendedName>
        <fullName evidence="5">Myxococcus cysteine-rich repeat-containing protein</fullName>
    </recommendedName>
</protein>
<dbReference type="SUPFAM" id="SSF63825">
    <property type="entry name" value="YWTD domain"/>
    <property type="match status" value="1"/>
</dbReference>
<proteinExistence type="predicted"/>
<feature type="region of interest" description="Disordered" evidence="1">
    <location>
        <begin position="24"/>
        <end position="99"/>
    </location>
</feature>
<keyword evidence="2" id="KW-0732">Signal</keyword>
<evidence type="ECO:0000256" key="1">
    <source>
        <dbReference type="SAM" id="MobiDB-lite"/>
    </source>
</evidence>
<reference evidence="3 4" key="1">
    <citation type="submission" date="2022-11" db="EMBL/GenBank/DDBJ databases">
        <title>Minimal conservation of predation-associated metabolite biosynthetic gene clusters underscores biosynthetic potential of Myxococcota including descriptions for ten novel species: Archangium lansinium sp. nov., Myxococcus landrumus sp. nov., Nannocystis bai.</title>
        <authorList>
            <person name="Ahearne A."/>
            <person name="Stevens C."/>
            <person name="Dowd S."/>
        </authorList>
    </citation>
    <scope>NUCLEOTIDE SEQUENCE [LARGE SCALE GENOMIC DNA]</scope>
    <source>
        <strain evidence="3 4">NCELM</strain>
    </source>
</reference>
<keyword evidence="4" id="KW-1185">Reference proteome</keyword>
<evidence type="ECO:0000313" key="3">
    <source>
        <dbReference type="EMBL" id="MDC0667114.1"/>
    </source>
</evidence>
<feature type="compositionally biased region" description="Low complexity" evidence="1">
    <location>
        <begin position="65"/>
        <end position="99"/>
    </location>
</feature>
<dbReference type="Proteomes" id="UP001217838">
    <property type="component" value="Unassembled WGS sequence"/>
</dbReference>
<accession>A0ABT5AZ47</accession>
<feature type="compositionally biased region" description="Low complexity" evidence="1">
    <location>
        <begin position="29"/>
        <end position="55"/>
    </location>
</feature>
<name>A0ABT5AZ47_9BACT</name>
<dbReference type="PROSITE" id="PS51257">
    <property type="entry name" value="PROKAR_LIPOPROTEIN"/>
    <property type="match status" value="1"/>
</dbReference>